<dbReference type="InterPro" id="IPR028366">
    <property type="entry name" value="PhoU"/>
</dbReference>
<keyword evidence="6 7" id="KW-0592">Phosphate transport</keyword>
<sequence>MAGKFRDELTVLKVSVLDMGTFSTDMLHNSILALKTQDPDLAERVHAKKTELAERNHQIEEQALRLIALYQPMAQDLRAITCALSMNYSLFRIGRYGKDIANLVEGFTAAPHIANMMNLPHMADLVFGMIDDTLKAYRYGDIAPLKNFTARDDTIDAMRYSIFRESVTYMMEDPRSITRCIDYVMIARYLERCGDHGCDMAEKIYYMITGERLAVK</sequence>
<dbReference type="EMBL" id="LHQS01000003">
    <property type="protein sequence ID" value="RXE55496.1"/>
    <property type="molecule type" value="Genomic_DNA"/>
</dbReference>
<evidence type="ECO:0000256" key="5">
    <source>
        <dbReference type="ARBA" id="ARBA00022490"/>
    </source>
</evidence>
<dbReference type="Gene3D" id="1.20.58.220">
    <property type="entry name" value="Phosphate transport system protein phou homolog 2, domain 2"/>
    <property type="match status" value="1"/>
</dbReference>
<feature type="domain" description="PhoU" evidence="8">
    <location>
        <begin position="120"/>
        <end position="204"/>
    </location>
</feature>
<dbReference type="AlphaFoldDB" id="A0A498H0V3"/>
<evidence type="ECO:0000313" key="10">
    <source>
        <dbReference type="Proteomes" id="UP000290932"/>
    </source>
</evidence>
<dbReference type="PANTHER" id="PTHR42930:SF3">
    <property type="entry name" value="PHOSPHATE-SPECIFIC TRANSPORT SYSTEM ACCESSORY PROTEIN PHOU"/>
    <property type="match status" value="1"/>
</dbReference>
<comment type="function">
    <text evidence="7">Plays a role in the regulation of phosphate uptake.</text>
</comment>
<dbReference type="GO" id="GO:0030643">
    <property type="term" value="P:intracellular phosphate ion homeostasis"/>
    <property type="evidence" value="ECO:0007669"/>
    <property type="project" value="InterPro"/>
</dbReference>
<organism evidence="9 10">
    <name type="scientific">Methanoculleus taiwanensis</name>
    <dbReference type="NCBI Taxonomy" id="1550565"/>
    <lineage>
        <taxon>Archaea</taxon>
        <taxon>Methanobacteriati</taxon>
        <taxon>Methanobacteriota</taxon>
        <taxon>Stenosarchaea group</taxon>
        <taxon>Methanomicrobia</taxon>
        <taxon>Methanomicrobiales</taxon>
        <taxon>Methanomicrobiaceae</taxon>
        <taxon>Methanoculleus</taxon>
    </lineage>
</organism>
<dbReference type="NCBIfam" id="TIGR02135">
    <property type="entry name" value="phoU_full"/>
    <property type="match status" value="1"/>
</dbReference>
<evidence type="ECO:0000256" key="4">
    <source>
        <dbReference type="ARBA" id="ARBA00022448"/>
    </source>
</evidence>
<comment type="subunit">
    <text evidence="3 7">Homodimer.</text>
</comment>
<dbReference type="GO" id="GO:0005737">
    <property type="term" value="C:cytoplasm"/>
    <property type="evidence" value="ECO:0007669"/>
    <property type="project" value="UniProtKB-SubCell"/>
</dbReference>
<evidence type="ECO:0000256" key="7">
    <source>
        <dbReference type="PIRNR" id="PIRNR003107"/>
    </source>
</evidence>
<accession>A0A498H0V3</accession>
<feature type="domain" description="PhoU" evidence="8">
    <location>
        <begin position="17"/>
        <end position="104"/>
    </location>
</feature>
<dbReference type="InterPro" id="IPR026022">
    <property type="entry name" value="PhoU_dom"/>
</dbReference>
<name>A0A498H0V3_9EURY</name>
<dbReference type="RefSeq" id="WP_128694692.1">
    <property type="nucleotide sequence ID" value="NZ_LHQS01000003.1"/>
</dbReference>
<dbReference type="GO" id="GO:0006817">
    <property type="term" value="P:phosphate ion transport"/>
    <property type="evidence" value="ECO:0007669"/>
    <property type="project" value="UniProtKB-KW"/>
</dbReference>
<evidence type="ECO:0000259" key="8">
    <source>
        <dbReference type="Pfam" id="PF01895"/>
    </source>
</evidence>
<dbReference type="InterPro" id="IPR038078">
    <property type="entry name" value="PhoU-like_sf"/>
</dbReference>
<evidence type="ECO:0000256" key="6">
    <source>
        <dbReference type="ARBA" id="ARBA00022592"/>
    </source>
</evidence>
<evidence type="ECO:0000256" key="1">
    <source>
        <dbReference type="ARBA" id="ARBA00004496"/>
    </source>
</evidence>
<evidence type="ECO:0000313" key="9">
    <source>
        <dbReference type="EMBL" id="RXE55496.1"/>
    </source>
</evidence>
<evidence type="ECO:0000256" key="2">
    <source>
        <dbReference type="ARBA" id="ARBA00008107"/>
    </source>
</evidence>
<reference evidence="9 10" key="1">
    <citation type="journal article" date="2015" name="Int. J. Syst. Evol. Microbiol.">
        <title>Methanoculleus taiwanensis sp. nov., a methanogen isolated from deep marine sediment at the deformation front area near Taiwan.</title>
        <authorList>
            <person name="Weng C.Y."/>
            <person name="Chen S.C."/>
            <person name="Lai M.C."/>
            <person name="Wu S.Y."/>
            <person name="Lin S."/>
            <person name="Yang T.F."/>
            <person name="Chen P.C."/>
        </authorList>
    </citation>
    <scope>NUCLEOTIDE SEQUENCE [LARGE SCALE GENOMIC DNA]</scope>
    <source>
        <strain evidence="9 10">CYW4</strain>
    </source>
</reference>
<dbReference type="FunFam" id="1.20.58.220:FF:000004">
    <property type="entry name" value="Phosphate-specific transport system accessory protein PhoU"/>
    <property type="match status" value="1"/>
</dbReference>
<protein>
    <recommendedName>
        <fullName evidence="7">Phosphate-specific transport system accessory protein PhoU</fullName>
    </recommendedName>
</protein>
<dbReference type="OrthoDB" id="7738at2157"/>
<proteinExistence type="inferred from homology"/>
<comment type="subcellular location">
    <subcellularLocation>
        <location evidence="1 7">Cytoplasm</location>
    </subcellularLocation>
</comment>
<keyword evidence="5 7" id="KW-0963">Cytoplasm</keyword>
<keyword evidence="4 7" id="KW-0813">Transport</keyword>
<dbReference type="PIRSF" id="PIRSF003107">
    <property type="entry name" value="PhoU"/>
    <property type="match status" value="1"/>
</dbReference>
<dbReference type="Proteomes" id="UP000290932">
    <property type="component" value="Unassembled WGS sequence"/>
</dbReference>
<gene>
    <name evidence="9" type="ORF">ABH15_12305</name>
</gene>
<dbReference type="Pfam" id="PF01895">
    <property type="entry name" value="PhoU"/>
    <property type="match status" value="2"/>
</dbReference>
<dbReference type="PANTHER" id="PTHR42930">
    <property type="entry name" value="PHOSPHATE-SPECIFIC TRANSPORT SYSTEM ACCESSORY PROTEIN PHOU"/>
    <property type="match status" value="1"/>
</dbReference>
<comment type="similarity">
    <text evidence="2 7">Belongs to the PhoU family.</text>
</comment>
<evidence type="ECO:0000256" key="3">
    <source>
        <dbReference type="ARBA" id="ARBA00011738"/>
    </source>
</evidence>
<comment type="caution">
    <text evidence="9">The sequence shown here is derived from an EMBL/GenBank/DDBJ whole genome shotgun (WGS) entry which is preliminary data.</text>
</comment>
<keyword evidence="10" id="KW-1185">Reference proteome</keyword>
<dbReference type="GO" id="GO:0045936">
    <property type="term" value="P:negative regulation of phosphate metabolic process"/>
    <property type="evidence" value="ECO:0007669"/>
    <property type="project" value="InterPro"/>
</dbReference>
<dbReference type="SUPFAM" id="SSF109755">
    <property type="entry name" value="PhoU-like"/>
    <property type="match status" value="1"/>
</dbReference>